<gene>
    <name evidence="2" type="ORF">HMPREF9470_05561</name>
</gene>
<accession>A0A0J9BDE4</accession>
<organism evidence="2 3">
    <name type="scientific">[Clostridium] citroniae WAL-19142</name>
    <dbReference type="NCBI Taxonomy" id="742734"/>
    <lineage>
        <taxon>Bacteria</taxon>
        <taxon>Bacillati</taxon>
        <taxon>Bacillota</taxon>
        <taxon>Clostridia</taxon>
        <taxon>Lachnospirales</taxon>
        <taxon>Lachnospiraceae</taxon>
        <taxon>Enterocloster</taxon>
    </lineage>
</organism>
<dbReference type="PATRIC" id="fig|742734.4.peg.5957"/>
<sequence length="62" mass="6714">MMEEKQMTANKELESQIESLRGKATIAKVLTYGSGAAMILCFITRLLPLAIAFLVLALGSVK</sequence>
<reference evidence="2 3" key="1">
    <citation type="submission" date="2011-04" db="EMBL/GenBank/DDBJ databases">
        <title>The Genome Sequence of Clostridium citroniae WAL-19142.</title>
        <authorList>
            <consortium name="The Broad Institute Genome Sequencing Platform"/>
            <person name="Earl A."/>
            <person name="Ward D."/>
            <person name="Feldgarden M."/>
            <person name="Gevers D."/>
            <person name="Warren Y.A."/>
            <person name="Tyrrell K.L."/>
            <person name="Citron D.M."/>
            <person name="Goldstein E.J."/>
            <person name="Daigneault M."/>
            <person name="Allen-Vercoe E."/>
            <person name="Young S.K."/>
            <person name="Zeng Q."/>
            <person name="Gargeya S."/>
            <person name="Fitzgerald M."/>
            <person name="Haas B."/>
            <person name="Abouelleil A."/>
            <person name="Alvarado L."/>
            <person name="Arachchi H.M."/>
            <person name="Berlin A."/>
            <person name="Brown A."/>
            <person name="Chapman S.B."/>
            <person name="Chen Z."/>
            <person name="Dunbar C."/>
            <person name="Freedman E."/>
            <person name="Gearin G."/>
            <person name="Gellesch M."/>
            <person name="Goldberg J."/>
            <person name="Griggs A."/>
            <person name="Gujja S."/>
            <person name="Heilman E.R."/>
            <person name="Heiman D."/>
            <person name="Howarth C."/>
            <person name="Larson L."/>
            <person name="Lui A."/>
            <person name="MacDonald P.J."/>
            <person name="Mehta T."/>
            <person name="Montmayeur A."/>
            <person name="Murphy C."/>
            <person name="Neiman D."/>
            <person name="Pearson M."/>
            <person name="Priest M."/>
            <person name="Roberts A."/>
            <person name="Saif S."/>
            <person name="Shea T."/>
            <person name="Shenoy N."/>
            <person name="Sisk P."/>
            <person name="Stolte C."/>
            <person name="Sykes S."/>
            <person name="White J."/>
            <person name="Yandava C."/>
            <person name="Wortman J."/>
            <person name="Nusbaum C."/>
            <person name="Birren B."/>
        </authorList>
    </citation>
    <scope>NUCLEOTIDE SEQUENCE [LARGE SCALE GENOMIC DNA]</scope>
    <source>
        <strain evidence="2 3">WAL-19142</strain>
    </source>
</reference>
<name>A0A0J9BDE4_9FIRM</name>
<dbReference type="AlphaFoldDB" id="A0A0J9BDE4"/>
<dbReference type="Proteomes" id="UP000037392">
    <property type="component" value="Unassembled WGS sequence"/>
</dbReference>
<evidence type="ECO:0000313" key="3">
    <source>
        <dbReference type="Proteomes" id="UP000037392"/>
    </source>
</evidence>
<keyword evidence="1" id="KW-0812">Transmembrane</keyword>
<proteinExistence type="predicted"/>
<dbReference type="EMBL" id="ADLK01000060">
    <property type="protein sequence ID" value="KMW10419.1"/>
    <property type="molecule type" value="Genomic_DNA"/>
</dbReference>
<evidence type="ECO:0000256" key="1">
    <source>
        <dbReference type="SAM" id="Phobius"/>
    </source>
</evidence>
<comment type="caution">
    <text evidence="2">The sequence shown here is derived from an EMBL/GenBank/DDBJ whole genome shotgun (WGS) entry which is preliminary data.</text>
</comment>
<protein>
    <submittedName>
        <fullName evidence="2">Uncharacterized protein</fullName>
    </submittedName>
</protein>
<keyword evidence="1" id="KW-0472">Membrane</keyword>
<feature type="transmembrane region" description="Helical" evidence="1">
    <location>
        <begin position="36"/>
        <end position="58"/>
    </location>
</feature>
<evidence type="ECO:0000313" key="2">
    <source>
        <dbReference type="EMBL" id="KMW10419.1"/>
    </source>
</evidence>
<keyword evidence="1" id="KW-1133">Transmembrane helix</keyword>